<name>A0A9W8ZCF4_9PLEO</name>
<keyword evidence="2" id="KW-1185">Reference proteome</keyword>
<dbReference type="EMBL" id="JAPEVA010000040">
    <property type="protein sequence ID" value="KAJ4404752.1"/>
    <property type="molecule type" value="Genomic_DNA"/>
</dbReference>
<gene>
    <name evidence="1" type="ORF">N0V91_005702</name>
</gene>
<protein>
    <submittedName>
        <fullName evidence="1">Uncharacterized protein</fullName>
    </submittedName>
</protein>
<sequence>MFQTPFPSQTVLDITPTRQICVPAEQIFISWLGTYTYKEAKQDQKDMVQLGPWYGQTFSYTGTNMGRE</sequence>
<reference evidence="1" key="1">
    <citation type="submission" date="2022-10" db="EMBL/GenBank/DDBJ databases">
        <title>Tapping the CABI collections for fungal endophytes: first genome assemblies for Collariella, Neodidymelliopsis, Ascochyta clinopodiicola, Didymella pomorum, Didymosphaeria variabile, Neocosmospora piperis and Neocucurbitaria cava.</title>
        <authorList>
            <person name="Hill R."/>
        </authorList>
    </citation>
    <scope>NUCLEOTIDE SEQUENCE</scope>
    <source>
        <strain evidence="1">IMI 355091</strain>
    </source>
</reference>
<dbReference type="AlphaFoldDB" id="A0A9W8ZCF4"/>
<comment type="caution">
    <text evidence="1">The sequence shown here is derived from an EMBL/GenBank/DDBJ whole genome shotgun (WGS) entry which is preliminary data.</text>
</comment>
<proteinExistence type="predicted"/>
<organism evidence="1 2">
    <name type="scientific">Didymella pomorum</name>
    <dbReference type="NCBI Taxonomy" id="749634"/>
    <lineage>
        <taxon>Eukaryota</taxon>
        <taxon>Fungi</taxon>
        <taxon>Dikarya</taxon>
        <taxon>Ascomycota</taxon>
        <taxon>Pezizomycotina</taxon>
        <taxon>Dothideomycetes</taxon>
        <taxon>Pleosporomycetidae</taxon>
        <taxon>Pleosporales</taxon>
        <taxon>Pleosporineae</taxon>
        <taxon>Didymellaceae</taxon>
        <taxon>Didymella</taxon>
    </lineage>
</organism>
<evidence type="ECO:0000313" key="1">
    <source>
        <dbReference type="EMBL" id="KAJ4404752.1"/>
    </source>
</evidence>
<evidence type="ECO:0000313" key="2">
    <source>
        <dbReference type="Proteomes" id="UP001140510"/>
    </source>
</evidence>
<accession>A0A9W8ZCF4</accession>
<dbReference type="Proteomes" id="UP001140510">
    <property type="component" value="Unassembled WGS sequence"/>
</dbReference>